<protein>
    <submittedName>
        <fullName evidence="2">Uncharacterized protein</fullName>
    </submittedName>
</protein>
<feature type="chain" id="PRO_5032784205" evidence="1">
    <location>
        <begin position="22"/>
        <end position="405"/>
    </location>
</feature>
<feature type="signal peptide" evidence="1">
    <location>
        <begin position="1"/>
        <end position="21"/>
    </location>
</feature>
<proteinExistence type="predicted"/>
<evidence type="ECO:0000313" key="2">
    <source>
        <dbReference type="EMBL" id="KAG5179852.1"/>
    </source>
</evidence>
<dbReference type="InterPro" id="IPR038052">
    <property type="entry name" value="Chaperonin_RbcX_sf"/>
</dbReference>
<dbReference type="SUPFAM" id="SSF158615">
    <property type="entry name" value="RbcX-like"/>
    <property type="match status" value="1"/>
</dbReference>
<keyword evidence="3" id="KW-1185">Reference proteome</keyword>
<dbReference type="EMBL" id="JAFCMP010000445">
    <property type="protein sequence ID" value="KAG5179852.1"/>
    <property type="molecule type" value="Genomic_DNA"/>
</dbReference>
<comment type="caution">
    <text evidence="2">The sequence shown here is derived from an EMBL/GenBank/DDBJ whole genome shotgun (WGS) entry which is preliminary data.</text>
</comment>
<sequence length="405" mass="46118">MAPRRGSYAVLLLSTLSAARAFAPLAPVARLRTIKKNSSSTLRMSSWSDGESESDAEAAHMERSVKNLLAVQASASVQYYWMEFRDELQPRWLKEFEEAGHNVGQVGWDHFLGSLMRTEPEEVTVRKMAQRPKGGSGNNPFLSDTRHAMEYTVLIEPFQIAKRIMTVREQLAQEWIKDLELVETENAELLRHHVDTLSMDAKQADSSRQLVFDHDPCAVEGEVLKQLIFDHDPYGTKLPYRGKNYRADSSRQLVFDHDRYGDFAPYRNRNYRELLAMVTRVAVRRYEAELRQSGHRYHQNWLERFMLKGGKGLKGNALLESMLNGPMMMINPKVRGNSDKPRVIEPAQIAKGVMLRRATAAEEIRTILGTVPGDHLRLKASMLEQQWSATAAADVLAGRSQYEDE</sequence>
<dbReference type="Proteomes" id="UP000664859">
    <property type="component" value="Unassembled WGS sequence"/>
</dbReference>
<name>A0A835YQU4_9STRA</name>
<organism evidence="2 3">
    <name type="scientific">Tribonema minus</name>
    <dbReference type="NCBI Taxonomy" id="303371"/>
    <lineage>
        <taxon>Eukaryota</taxon>
        <taxon>Sar</taxon>
        <taxon>Stramenopiles</taxon>
        <taxon>Ochrophyta</taxon>
        <taxon>PX clade</taxon>
        <taxon>Xanthophyceae</taxon>
        <taxon>Tribonematales</taxon>
        <taxon>Tribonemataceae</taxon>
        <taxon>Tribonema</taxon>
    </lineage>
</organism>
<dbReference type="AlphaFoldDB" id="A0A835YQU4"/>
<keyword evidence="1" id="KW-0732">Signal</keyword>
<reference evidence="2" key="1">
    <citation type="submission" date="2021-02" db="EMBL/GenBank/DDBJ databases">
        <title>First Annotated Genome of the Yellow-green Alga Tribonema minus.</title>
        <authorList>
            <person name="Mahan K.M."/>
        </authorList>
    </citation>
    <scope>NUCLEOTIDE SEQUENCE</scope>
    <source>
        <strain evidence="2">UTEX B ZZ1240</strain>
    </source>
</reference>
<dbReference type="Gene3D" id="1.10.1200.210">
    <property type="entry name" value="Chaperonin-like RbcX"/>
    <property type="match status" value="1"/>
</dbReference>
<accession>A0A835YQU4</accession>
<dbReference type="OrthoDB" id="202710at2759"/>
<gene>
    <name evidence="2" type="ORF">JKP88DRAFT_261273</name>
</gene>
<evidence type="ECO:0000313" key="3">
    <source>
        <dbReference type="Proteomes" id="UP000664859"/>
    </source>
</evidence>
<evidence type="ECO:0000256" key="1">
    <source>
        <dbReference type="SAM" id="SignalP"/>
    </source>
</evidence>